<evidence type="ECO:0000256" key="1">
    <source>
        <dbReference type="SAM" id="MobiDB-lite"/>
    </source>
</evidence>
<evidence type="ECO:0000313" key="4">
    <source>
        <dbReference type="EMBL" id="KAL0062253.1"/>
    </source>
</evidence>
<accession>A0ABR2ZNE2</accession>
<evidence type="ECO:0000256" key="2">
    <source>
        <dbReference type="SAM" id="Phobius"/>
    </source>
</evidence>
<feature type="region of interest" description="Disordered" evidence="1">
    <location>
        <begin position="1"/>
        <end position="35"/>
    </location>
</feature>
<feature type="transmembrane region" description="Helical" evidence="2">
    <location>
        <begin position="327"/>
        <end position="345"/>
    </location>
</feature>
<dbReference type="Proteomes" id="UP001437256">
    <property type="component" value="Unassembled WGS sequence"/>
</dbReference>
<protein>
    <recommendedName>
        <fullName evidence="3">CxC2-like cysteine cluster KDZ transposase-associated domain-containing protein</fullName>
    </recommendedName>
</protein>
<keyword evidence="2" id="KW-0812">Transmembrane</keyword>
<gene>
    <name evidence="4" type="ORF">AAF712_010883</name>
</gene>
<evidence type="ECO:0000259" key="3">
    <source>
        <dbReference type="Pfam" id="PF18803"/>
    </source>
</evidence>
<comment type="caution">
    <text evidence="4">The sequence shown here is derived from an EMBL/GenBank/DDBJ whole genome shotgun (WGS) entry which is preliminary data.</text>
</comment>
<name>A0ABR2ZNE2_9AGAR</name>
<evidence type="ECO:0000313" key="5">
    <source>
        <dbReference type="Proteomes" id="UP001437256"/>
    </source>
</evidence>
<keyword evidence="5" id="KW-1185">Reference proteome</keyword>
<organism evidence="4 5">
    <name type="scientific">Marasmius tenuissimus</name>
    <dbReference type="NCBI Taxonomy" id="585030"/>
    <lineage>
        <taxon>Eukaryota</taxon>
        <taxon>Fungi</taxon>
        <taxon>Dikarya</taxon>
        <taxon>Basidiomycota</taxon>
        <taxon>Agaricomycotina</taxon>
        <taxon>Agaricomycetes</taxon>
        <taxon>Agaricomycetidae</taxon>
        <taxon>Agaricales</taxon>
        <taxon>Marasmiineae</taxon>
        <taxon>Marasmiaceae</taxon>
        <taxon>Marasmius</taxon>
    </lineage>
</organism>
<keyword evidence="2" id="KW-0472">Membrane</keyword>
<keyword evidence="2" id="KW-1133">Transmembrane helix</keyword>
<dbReference type="InterPro" id="IPR041457">
    <property type="entry name" value="CxC2_KDZ-assoc"/>
</dbReference>
<dbReference type="Pfam" id="PF18758">
    <property type="entry name" value="KDZ"/>
    <property type="match status" value="1"/>
</dbReference>
<feature type="domain" description="CxC2-like cysteine cluster KDZ transposase-associated" evidence="3">
    <location>
        <begin position="105"/>
        <end position="146"/>
    </location>
</feature>
<proteinExistence type="predicted"/>
<feature type="compositionally biased region" description="Polar residues" evidence="1">
    <location>
        <begin position="1"/>
        <end position="13"/>
    </location>
</feature>
<reference evidence="4 5" key="1">
    <citation type="submission" date="2024-05" db="EMBL/GenBank/DDBJ databases">
        <title>A draft genome resource for the thread blight pathogen Marasmius tenuissimus strain MS-2.</title>
        <authorList>
            <person name="Yulfo-Soto G.E."/>
            <person name="Baruah I.K."/>
            <person name="Amoako-Attah I."/>
            <person name="Bukari Y."/>
            <person name="Meinhardt L.W."/>
            <person name="Bailey B.A."/>
            <person name="Cohen S.P."/>
        </authorList>
    </citation>
    <scope>NUCLEOTIDE SEQUENCE [LARGE SCALE GENOMIC DNA]</scope>
    <source>
        <strain evidence="4 5">MS-2</strain>
    </source>
</reference>
<dbReference type="Pfam" id="PF18803">
    <property type="entry name" value="CxC2"/>
    <property type="match status" value="1"/>
</dbReference>
<sequence>MTKRQNAFQSTGSRLRRSTVKVADQGPSQSFNDDLIPSLPGEWVWDDADNGGGPLVEDFKELEEEPGQVKVQPKKKKCYEDSDAPLIAWKGEHRNEYLDVHGFNTYKDPRSAATFNLLHNFQIINLQAQAPPMDFLKALEQITDGSGLRPVLDREAQFLLMLRQWRHIKMAKRCGRCHNPTSVEGTSYGEAAVQCCACPHPGRNLPEDWAKVPKEDSFLHALFLSQDANFKQKARARKNDHRDLALGDGWGTFVPNKEYMEELAKRTDKVEISHCVGFHAMATTNTKKSKGLRATGVAAVSCACHETFRPNGMGDLQVGERQSNMDFLALFSLIGSAMLLVFLSYDIACQWMQNFRTRMSTYPQHMRLPSWMNVIFKVPKFHLPVHILKCHSPFAFGYTEGAAKTDGEGPERLWSWLNAGARPMSMMSTGGCWDTMDDFTGFWNYQKVIESSLVSRLVKAIPEAIVTARAFSAFTDALKDDHVEDLAAWQKSVEEWEQGQSRFCPYDVSEPTISMTKIRKDLAEEEHKRELAGQNTPSSTAARMIIKGIEIEEAQRAFVATATKQKLTDFRKETLAKSRTKLVQRILRYRQLLLHHLPFLRQTLEADPITSDSVPETLKLFLPSSLDSELRKLCPPDVMDIERRLCYGQAYDSLARLRAQLGARAVAFKRQSRVLPSQGNYTTTRALQDQIEVKVTASKLTYQSARNALMVLVGPGEWTERLRELKDDDIRGITERLLKDNEKEELRRAQELAGYTVKEINEVLDAGNVPTAPLKRGVTLGQSSLSLSWIWYTHMPLSQWWSSQINHRPDVPAWLAEGLTAYAKEHCEVEKERALMWSTSWAGVRERAKTVLRCLMDPEGEPTLQKLSELIIEVEMDEEEEQNVDIDNDNPFD</sequence>
<dbReference type="EMBL" id="JBBXMP010000110">
    <property type="protein sequence ID" value="KAL0062253.1"/>
    <property type="molecule type" value="Genomic_DNA"/>
</dbReference>
<dbReference type="InterPro" id="IPR040521">
    <property type="entry name" value="KDZ"/>
</dbReference>